<dbReference type="EMBL" id="CP011853">
    <property type="protein sequence ID" value="ALG85833.1"/>
    <property type="molecule type" value="Genomic_DNA"/>
</dbReference>
<reference evidence="2" key="1">
    <citation type="submission" date="2015-06" db="EMBL/GenBank/DDBJ databases">
        <title>Complete genome sequence and metabolic analysis of phthalate degradation pathway in Gordonia sp. QH-11.</title>
        <authorList>
            <person name="Jin D."/>
            <person name="Kong X."/>
            <person name="Bai Z."/>
        </authorList>
    </citation>
    <scope>NUCLEOTIDE SEQUENCE [LARGE SCALE GENOMIC DNA]</scope>
    <source>
        <strain evidence="2">QH-11</strain>
    </source>
</reference>
<dbReference type="RefSeq" id="WP_062393924.1">
    <property type="nucleotide sequence ID" value="NZ_CP011853.1"/>
</dbReference>
<evidence type="ECO:0000313" key="2">
    <source>
        <dbReference type="Proteomes" id="UP000063789"/>
    </source>
</evidence>
<protein>
    <submittedName>
        <fullName evidence="1">Uncharacterized protein</fullName>
    </submittedName>
</protein>
<evidence type="ECO:0000313" key="1">
    <source>
        <dbReference type="EMBL" id="ALG85833.1"/>
    </source>
</evidence>
<dbReference type="PATRIC" id="fig|1136941.3.peg.3419"/>
<gene>
    <name evidence="1" type="ORF">ACH46_16745</name>
</gene>
<sequence>MSNDTKHVYADGDLTAVMGDVSDDDYTDHLYEADLANERDRLEAEQTGNEMAAYRAKLADLPAPIPGKYSEATTRTDWIPGVYIGSRHDPNLTVKLWRVADPGDQAEGFPPDIEYEVQITNDEIPISLTIEAAQLLGSSLLQAAATATWDLVDNQEFLQP</sequence>
<dbReference type="KEGG" id="goq:ACH46_16745"/>
<dbReference type="Proteomes" id="UP000063789">
    <property type="component" value="Chromosome"/>
</dbReference>
<reference evidence="1 2" key="2">
    <citation type="journal article" date="2017" name="Int. J. Syst. Evol. Microbiol.">
        <title>Gordonia phthalatica sp. nov., a di-n-butyl phthalate-degrading bacterium isolated from activated sludge.</title>
        <authorList>
            <person name="Jin D."/>
            <person name="Kong X."/>
            <person name="Jia M."/>
            <person name="Yu X."/>
            <person name="Wang X."/>
            <person name="Zhuang X."/>
            <person name="Deng Y."/>
            <person name="Bai Z."/>
        </authorList>
    </citation>
    <scope>NUCLEOTIDE SEQUENCE [LARGE SCALE GENOMIC DNA]</scope>
    <source>
        <strain evidence="1 2">QH-11</strain>
    </source>
</reference>
<dbReference type="STRING" id="1136941.ACH46_16745"/>
<organism evidence="1 2">
    <name type="scientific">Gordonia phthalatica</name>
    <dbReference type="NCBI Taxonomy" id="1136941"/>
    <lineage>
        <taxon>Bacteria</taxon>
        <taxon>Bacillati</taxon>
        <taxon>Actinomycetota</taxon>
        <taxon>Actinomycetes</taxon>
        <taxon>Mycobacteriales</taxon>
        <taxon>Gordoniaceae</taxon>
        <taxon>Gordonia</taxon>
    </lineage>
</organism>
<accession>A0A0N9NIV2</accession>
<keyword evidence="2" id="KW-1185">Reference proteome</keyword>
<proteinExistence type="predicted"/>
<dbReference type="AlphaFoldDB" id="A0A0N9NIV2"/>
<name>A0A0N9NIV2_9ACTN</name>